<name>A0A7R9G777_TIMSH</name>
<sequence>MAPICVRQDVALKLHLGLTQSQDVALELHLGLTQSQDVALELHLGLPQSQDVALELHLGLTQSQDVALELHLGLTESRRSARVTLRSHTESRRSARSPDVALELHFGLTQSQDVALELHLGLTQSQDVALELHLGLTESRHKPKPMFSIDNINSRQGGGPSPPGGESGCHVFRSKGLCSAWGLAHLARAVGLDPCSEQATVHQRRCVAVALFYTKVYNSPMASLVLADSSKLTSDSQHLVFISCSKRCTRIAGQLIRVEYGG</sequence>
<reference evidence="1" key="1">
    <citation type="submission" date="2020-11" db="EMBL/GenBank/DDBJ databases">
        <authorList>
            <person name="Tran Van P."/>
        </authorList>
    </citation>
    <scope>NUCLEOTIDE SEQUENCE</scope>
</reference>
<dbReference type="EMBL" id="OC012682">
    <property type="protein sequence ID" value="CAD7268315.1"/>
    <property type="molecule type" value="Genomic_DNA"/>
</dbReference>
<protein>
    <submittedName>
        <fullName evidence="1">Uncharacterized protein</fullName>
    </submittedName>
</protein>
<accession>A0A7R9G777</accession>
<dbReference type="AlphaFoldDB" id="A0A7R9G777"/>
<evidence type="ECO:0000313" key="1">
    <source>
        <dbReference type="EMBL" id="CAD7268315.1"/>
    </source>
</evidence>
<gene>
    <name evidence="1" type="ORF">TSIB3V08_LOCUS12317</name>
</gene>
<proteinExistence type="predicted"/>
<organism evidence="1">
    <name type="scientific">Timema shepardi</name>
    <name type="common">Walking stick</name>
    <dbReference type="NCBI Taxonomy" id="629360"/>
    <lineage>
        <taxon>Eukaryota</taxon>
        <taxon>Metazoa</taxon>
        <taxon>Ecdysozoa</taxon>
        <taxon>Arthropoda</taxon>
        <taxon>Hexapoda</taxon>
        <taxon>Insecta</taxon>
        <taxon>Pterygota</taxon>
        <taxon>Neoptera</taxon>
        <taxon>Polyneoptera</taxon>
        <taxon>Phasmatodea</taxon>
        <taxon>Timematodea</taxon>
        <taxon>Timematoidea</taxon>
        <taxon>Timematidae</taxon>
        <taxon>Timema</taxon>
    </lineage>
</organism>